<evidence type="ECO:0000256" key="7">
    <source>
        <dbReference type="ARBA" id="ARBA00022786"/>
    </source>
</evidence>
<dbReference type="GO" id="GO:0008270">
    <property type="term" value="F:zinc ion binding"/>
    <property type="evidence" value="ECO:0007669"/>
    <property type="project" value="UniProtKB-KW"/>
</dbReference>
<dbReference type="FunFam" id="3.30.40.10:FF:000309">
    <property type="entry name" value="E3 ubiquitin-protein ligase MBR2"/>
    <property type="match status" value="1"/>
</dbReference>
<dbReference type="EMBL" id="JAUJYO010000005">
    <property type="protein sequence ID" value="KAK1317839.1"/>
    <property type="molecule type" value="Genomic_DNA"/>
</dbReference>
<keyword evidence="12" id="KW-1185">Reference proteome</keyword>
<dbReference type="GO" id="GO:0043161">
    <property type="term" value="P:proteasome-mediated ubiquitin-dependent protein catabolic process"/>
    <property type="evidence" value="ECO:0007669"/>
    <property type="project" value="UniProtKB-ARBA"/>
</dbReference>
<evidence type="ECO:0000256" key="4">
    <source>
        <dbReference type="ARBA" id="ARBA00022679"/>
    </source>
</evidence>
<keyword evidence="4" id="KW-0808">Transferase</keyword>
<reference evidence="11" key="2">
    <citation type="submission" date="2023-06" db="EMBL/GenBank/DDBJ databases">
        <authorList>
            <person name="Ma L."/>
            <person name="Liu K.-W."/>
            <person name="Li Z."/>
            <person name="Hsiao Y.-Y."/>
            <person name="Qi Y."/>
            <person name="Fu T."/>
            <person name="Tang G."/>
            <person name="Zhang D."/>
            <person name="Sun W.-H."/>
            <person name="Liu D.-K."/>
            <person name="Li Y."/>
            <person name="Chen G.-Z."/>
            <person name="Liu X.-D."/>
            <person name="Liao X.-Y."/>
            <person name="Jiang Y.-T."/>
            <person name="Yu X."/>
            <person name="Hao Y."/>
            <person name="Huang J."/>
            <person name="Zhao X.-W."/>
            <person name="Ke S."/>
            <person name="Chen Y.-Y."/>
            <person name="Wu W.-L."/>
            <person name="Hsu J.-L."/>
            <person name="Lin Y.-F."/>
            <person name="Huang M.-D."/>
            <person name="Li C.-Y."/>
            <person name="Huang L."/>
            <person name="Wang Z.-W."/>
            <person name="Zhao X."/>
            <person name="Zhong W.-Y."/>
            <person name="Peng D.-H."/>
            <person name="Ahmad S."/>
            <person name="Lan S."/>
            <person name="Zhang J.-S."/>
            <person name="Tsai W.-C."/>
            <person name="Van De Peer Y."/>
            <person name="Liu Z.-J."/>
        </authorList>
    </citation>
    <scope>NUCLEOTIDE SEQUENCE</scope>
    <source>
        <strain evidence="11">CP</strain>
        <tissue evidence="11">Leaves</tissue>
    </source>
</reference>
<feature type="domain" description="RING-type" evidence="10">
    <location>
        <begin position="126"/>
        <end position="167"/>
    </location>
</feature>
<evidence type="ECO:0000256" key="5">
    <source>
        <dbReference type="ARBA" id="ARBA00022723"/>
    </source>
</evidence>
<proteinExistence type="predicted"/>
<evidence type="ECO:0000256" key="2">
    <source>
        <dbReference type="ARBA" id="ARBA00004906"/>
    </source>
</evidence>
<evidence type="ECO:0000256" key="1">
    <source>
        <dbReference type="ARBA" id="ARBA00000900"/>
    </source>
</evidence>
<evidence type="ECO:0000313" key="11">
    <source>
        <dbReference type="EMBL" id="KAK1317839.1"/>
    </source>
</evidence>
<evidence type="ECO:0000256" key="3">
    <source>
        <dbReference type="ARBA" id="ARBA00012483"/>
    </source>
</evidence>
<dbReference type="GO" id="GO:0010228">
    <property type="term" value="P:vegetative to reproductive phase transition of meristem"/>
    <property type="evidence" value="ECO:0007669"/>
    <property type="project" value="UniProtKB-ARBA"/>
</dbReference>
<keyword evidence="6 9" id="KW-0863">Zinc-finger</keyword>
<dbReference type="InterPro" id="IPR013083">
    <property type="entry name" value="Znf_RING/FYVE/PHD"/>
</dbReference>
<dbReference type="Proteomes" id="UP001180020">
    <property type="component" value="Unassembled WGS sequence"/>
</dbReference>
<dbReference type="PANTHER" id="PTHR22937:SF224">
    <property type="entry name" value="E3 UBIQUITIN-PROTEIN LIGASE MBR1-RELATED"/>
    <property type="match status" value="1"/>
</dbReference>
<dbReference type="Gene3D" id="3.30.40.10">
    <property type="entry name" value="Zinc/RING finger domain, C3HC4 (zinc finger)"/>
    <property type="match status" value="1"/>
</dbReference>
<evidence type="ECO:0000256" key="9">
    <source>
        <dbReference type="PROSITE-ProRule" id="PRU00175"/>
    </source>
</evidence>
<gene>
    <name evidence="11" type="ORF">QJS10_CPA05g01338</name>
</gene>
<accession>A0AAV9EWX8</accession>
<comment type="caution">
    <text evidence="11">The sequence shown here is derived from an EMBL/GenBank/DDBJ whole genome shotgun (WGS) entry which is preliminary data.</text>
</comment>
<comment type="catalytic activity">
    <reaction evidence="1">
        <text>S-ubiquitinyl-[E2 ubiquitin-conjugating enzyme]-L-cysteine + [acceptor protein]-L-lysine = [E2 ubiquitin-conjugating enzyme]-L-cysteine + N(6)-ubiquitinyl-[acceptor protein]-L-lysine.</text>
        <dbReference type="EC" id="2.3.2.27"/>
    </reaction>
</comment>
<organism evidence="11 12">
    <name type="scientific">Acorus calamus</name>
    <name type="common">Sweet flag</name>
    <dbReference type="NCBI Taxonomy" id="4465"/>
    <lineage>
        <taxon>Eukaryota</taxon>
        <taxon>Viridiplantae</taxon>
        <taxon>Streptophyta</taxon>
        <taxon>Embryophyta</taxon>
        <taxon>Tracheophyta</taxon>
        <taxon>Spermatophyta</taxon>
        <taxon>Magnoliopsida</taxon>
        <taxon>Liliopsida</taxon>
        <taxon>Acoraceae</taxon>
        <taxon>Acorus</taxon>
    </lineage>
</organism>
<keyword evidence="7" id="KW-0833">Ubl conjugation pathway</keyword>
<keyword evidence="8" id="KW-0862">Zinc</keyword>
<dbReference type="GO" id="GO:0061630">
    <property type="term" value="F:ubiquitin protein ligase activity"/>
    <property type="evidence" value="ECO:0007669"/>
    <property type="project" value="UniProtKB-EC"/>
</dbReference>
<dbReference type="Pfam" id="PF13639">
    <property type="entry name" value="zf-RING_2"/>
    <property type="match status" value="1"/>
</dbReference>
<dbReference type="AlphaFoldDB" id="A0AAV9EWX8"/>
<evidence type="ECO:0000256" key="8">
    <source>
        <dbReference type="ARBA" id="ARBA00022833"/>
    </source>
</evidence>
<name>A0AAV9EWX8_ACOCL</name>
<evidence type="ECO:0000256" key="6">
    <source>
        <dbReference type="ARBA" id="ARBA00022771"/>
    </source>
</evidence>
<evidence type="ECO:0000259" key="10">
    <source>
        <dbReference type="PROSITE" id="PS50089"/>
    </source>
</evidence>
<protein>
    <recommendedName>
        <fullName evidence="3">RING-type E3 ubiquitin transferase</fullName>
        <ecNumber evidence="3">2.3.2.27</ecNumber>
    </recommendedName>
</protein>
<dbReference type="InterPro" id="IPR045191">
    <property type="entry name" value="MBR1/2-like"/>
</dbReference>
<sequence>MNPRSAFRDGVPMSLRPFPTFSDVRNRTISERICDLIRRGENIRYQDVLILDRSMFHGRAELHDRHRDLRLDVDNMSYEELLALEERIGNVSTGLNEESVLKCLKQKKHLSNMVEVEVARTDVEPCCVCQEDYINGDELGTLDCGHDFHTDCIKKWLMIKNLCPICKTTALVT</sequence>
<dbReference type="SMART" id="SM00184">
    <property type="entry name" value="RING"/>
    <property type="match status" value="1"/>
</dbReference>
<evidence type="ECO:0000313" key="12">
    <source>
        <dbReference type="Proteomes" id="UP001180020"/>
    </source>
</evidence>
<comment type="pathway">
    <text evidence="2">Protein modification; protein ubiquitination.</text>
</comment>
<keyword evidence="5" id="KW-0479">Metal-binding</keyword>
<reference evidence="11" key="1">
    <citation type="journal article" date="2023" name="Nat. Commun.">
        <title>Diploid and tetraploid genomes of Acorus and the evolution of monocots.</title>
        <authorList>
            <person name="Ma L."/>
            <person name="Liu K.W."/>
            <person name="Li Z."/>
            <person name="Hsiao Y.Y."/>
            <person name="Qi Y."/>
            <person name="Fu T."/>
            <person name="Tang G.D."/>
            <person name="Zhang D."/>
            <person name="Sun W.H."/>
            <person name="Liu D.K."/>
            <person name="Li Y."/>
            <person name="Chen G.Z."/>
            <person name="Liu X.D."/>
            <person name="Liao X.Y."/>
            <person name="Jiang Y.T."/>
            <person name="Yu X."/>
            <person name="Hao Y."/>
            <person name="Huang J."/>
            <person name="Zhao X.W."/>
            <person name="Ke S."/>
            <person name="Chen Y.Y."/>
            <person name="Wu W.L."/>
            <person name="Hsu J.L."/>
            <person name="Lin Y.F."/>
            <person name="Huang M.D."/>
            <person name="Li C.Y."/>
            <person name="Huang L."/>
            <person name="Wang Z.W."/>
            <person name="Zhao X."/>
            <person name="Zhong W.Y."/>
            <person name="Peng D.H."/>
            <person name="Ahmad S."/>
            <person name="Lan S."/>
            <person name="Zhang J.S."/>
            <person name="Tsai W.C."/>
            <person name="Van de Peer Y."/>
            <person name="Liu Z.J."/>
        </authorList>
    </citation>
    <scope>NUCLEOTIDE SEQUENCE</scope>
    <source>
        <strain evidence="11">CP</strain>
    </source>
</reference>
<dbReference type="SUPFAM" id="SSF57850">
    <property type="entry name" value="RING/U-box"/>
    <property type="match status" value="1"/>
</dbReference>
<dbReference type="PROSITE" id="PS50089">
    <property type="entry name" value="ZF_RING_2"/>
    <property type="match status" value="1"/>
</dbReference>
<dbReference type="EC" id="2.3.2.27" evidence="3"/>
<dbReference type="PANTHER" id="PTHR22937">
    <property type="entry name" value="E3 UBIQUITIN-PROTEIN LIGASE RNF165"/>
    <property type="match status" value="1"/>
</dbReference>
<dbReference type="InterPro" id="IPR001841">
    <property type="entry name" value="Znf_RING"/>
</dbReference>